<evidence type="ECO:0000256" key="1">
    <source>
        <dbReference type="ARBA" id="ARBA00000851"/>
    </source>
</evidence>
<comment type="catalytic activity">
    <reaction evidence="1">
        <text>Endonucleolytic cleavage of DNA to give random double-stranded fragments with terminal 5'-phosphates, ATP is simultaneously hydrolyzed.</text>
        <dbReference type="EC" id="3.1.21.3"/>
    </reaction>
</comment>
<dbReference type="CDD" id="cd18030">
    <property type="entry name" value="DEXHc_RE_I_HsdR"/>
    <property type="match status" value="1"/>
</dbReference>
<dbReference type="GO" id="GO:0005524">
    <property type="term" value="F:ATP binding"/>
    <property type="evidence" value="ECO:0007669"/>
    <property type="project" value="UniProtKB-KW"/>
</dbReference>
<feature type="domain" description="Helicase ATP-binding" evidence="11">
    <location>
        <begin position="301"/>
        <end position="461"/>
    </location>
</feature>
<evidence type="ECO:0000256" key="5">
    <source>
        <dbReference type="ARBA" id="ARBA00022741"/>
    </source>
</evidence>
<protein>
    <recommendedName>
        <fullName evidence="3">type I site-specific deoxyribonuclease</fullName>
        <ecNumber evidence="3">3.1.21.3</ecNumber>
    </recommendedName>
</protein>
<name>A0A9E5DD22_9EURY</name>
<dbReference type="GO" id="GO:0009307">
    <property type="term" value="P:DNA restriction-modification system"/>
    <property type="evidence" value="ECO:0007669"/>
    <property type="project" value="UniProtKB-KW"/>
</dbReference>
<dbReference type="PANTHER" id="PTHR30195:SF15">
    <property type="entry name" value="TYPE I RESTRICTION ENZYME HINDI ENDONUCLEASE SUBUNIT"/>
    <property type="match status" value="1"/>
</dbReference>
<dbReference type="InterPro" id="IPR014001">
    <property type="entry name" value="Helicase_ATP-bd"/>
</dbReference>
<keyword evidence="8 12" id="KW-0378">Hydrolase</keyword>
<keyword evidence="13" id="KW-1185">Reference proteome</keyword>
<dbReference type="PROSITE" id="PS51192">
    <property type="entry name" value="HELICASE_ATP_BIND_1"/>
    <property type="match status" value="1"/>
</dbReference>
<dbReference type="CDD" id="cd22332">
    <property type="entry name" value="HsdR_N"/>
    <property type="match status" value="1"/>
</dbReference>
<dbReference type="GO" id="GO:0120545">
    <property type="term" value="F:nucleic acid conformation isomerase activity"/>
    <property type="evidence" value="ECO:0007669"/>
    <property type="project" value="UniProtKB-ARBA"/>
</dbReference>
<dbReference type="NCBIfam" id="TIGR00348">
    <property type="entry name" value="hsdR"/>
    <property type="match status" value="1"/>
</dbReference>
<dbReference type="InterPro" id="IPR004473">
    <property type="entry name" value="Restrct_endonuc_typeI_HsdR"/>
</dbReference>
<dbReference type="InterPro" id="IPR007409">
    <property type="entry name" value="Restrct_endonuc_type1_HsdR_N"/>
</dbReference>
<evidence type="ECO:0000256" key="4">
    <source>
        <dbReference type="ARBA" id="ARBA00022722"/>
    </source>
</evidence>
<dbReference type="Pfam" id="PF04313">
    <property type="entry name" value="HSDR_N"/>
    <property type="match status" value="1"/>
</dbReference>
<dbReference type="GO" id="GO:0003677">
    <property type="term" value="F:DNA binding"/>
    <property type="evidence" value="ECO:0007669"/>
    <property type="project" value="UniProtKB-KW"/>
</dbReference>
<dbReference type="AlphaFoldDB" id="A0A9E5DD22"/>
<dbReference type="SUPFAM" id="SSF52540">
    <property type="entry name" value="P-loop containing nucleoside triphosphate hydrolases"/>
    <property type="match status" value="2"/>
</dbReference>
<evidence type="ECO:0000256" key="10">
    <source>
        <dbReference type="ARBA" id="ARBA00023125"/>
    </source>
</evidence>
<keyword evidence="7" id="KW-0255">Endonuclease</keyword>
<evidence type="ECO:0000256" key="6">
    <source>
        <dbReference type="ARBA" id="ARBA00022747"/>
    </source>
</evidence>
<keyword evidence="9" id="KW-0067">ATP-binding</keyword>
<comment type="similarity">
    <text evidence="2">Belongs to the HsdR family.</text>
</comment>
<sequence length="993" mass="113716">MFTESSTVEQLILDTVTLQRRAERLTVREPLPDRGGSLGGDLRPARWDYVPPAQIPRRSGDVMVEPWLRDALIRLNPEIAAEPDRADEVIYNLRAVILAVQADGLVRANENFMAWLRGEKTMPFGQNGEHVPVRLVDAENPGNNHLVVTNQWTYQIGPVEKRFDIVFVVNGLPLVIGEAKTPTRSAVTWFDGAFQMNEIYEKQVPAMFVPNVFSFATEGRVYRYGSIRMPIDLWGPWRTEENEPEGTLADVRRAVESMLQPEIVLDLLQYFTLFATDKKHRRIKIIARYQQFTTANQIVERVVKGYPKKGLIWHFQGSGKSLLMVFAAQKLRLHQRLGNPTVMIVVDRIDLDTQITATFNAADVPNMVGVATRQELQTLLAQDVRKVLITTIHKFAEADGSLNERSNIIVMVDEAHRTQEGDLGRKMREALPNAFLFGLTGTPINRADRNTFWAFGADEDEKGYMSRYSFQESIRDRATLPLHFEAPEVKLQVDKAAIDEAYQEITGSLSEQDRDDLAKRAAKMAVLVKNPERVRAVVNHIVRHYQTRVEPNGFKAQVVTFDRECCVLYKQVMDELIDPEASAIVMISQSGDPPEWKTHARDRDAEEKLLDRFRDPADPLKFIIVTSKLLTGFDAPILQAMYLDKPMKDHNLLQAICRTNRTFGQKKTHGLIVDYIGIFDDVARALDFDERAVQQIITNIDELRKALPVRVQKCLAFFPGVDRTKGGYEGLMEAQQCLPDNEVRDRFAAEYSVLGTIWEALSPDPVLGPYERDFRWLTQVYESVRPPSGHGRLLWHALGAKTVDLINQNVHVQSMRDDVETLVLDAQVLDEILGDAEPEKRAREIEIKLIARLRRHATNPAFIALGERLEKVRERHEQGFLTSLEFLKAILEVARDVVEAERETDPEEERDRAKEALTELFNEAKNKGTHIIVERIVTDIDEIVKKVRFPDWQHTSQGERLVQKELRRTLLKYKLHTDQELFDRAYAYIRQYY</sequence>
<gene>
    <name evidence="12" type="ORF">FKB36_10825</name>
</gene>
<dbReference type="CDD" id="cd18800">
    <property type="entry name" value="SF2_C_EcoR124I-like"/>
    <property type="match status" value="1"/>
</dbReference>
<keyword evidence="4" id="KW-0540">Nuclease</keyword>
<dbReference type="Pfam" id="PF18766">
    <property type="entry name" value="SWI2_SNF2"/>
    <property type="match status" value="1"/>
</dbReference>
<keyword evidence="10" id="KW-0238">DNA-binding</keyword>
<evidence type="ECO:0000256" key="8">
    <source>
        <dbReference type="ARBA" id="ARBA00022801"/>
    </source>
</evidence>
<keyword evidence="5" id="KW-0547">Nucleotide-binding</keyword>
<evidence type="ECO:0000313" key="13">
    <source>
        <dbReference type="Proteomes" id="UP001065682"/>
    </source>
</evidence>
<dbReference type="EC" id="3.1.21.3" evidence="3"/>
<evidence type="ECO:0000256" key="9">
    <source>
        <dbReference type="ARBA" id="ARBA00022840"/>
    </source>
</evidence>
<dbReference type="Proteomes" id="UP001065682">
    <property type="component" value="Unassembled WGS sequence"/>
</dbReference>
<dbReference type="Gene3D" id="3.40.50.300">
    <property type="entry name" value="P-loop containing nucleotide triphosphate hydrolases"/>
    <property type="match status" value="3"/>
</dbReference>
<proteinExistence type="inferred from homology"/>
<keyword evidence="6" id="KW-0680">Restriction system</keyword>
<dbReference type="Pfam" id="PF22679">
    <property type="entry name" value="T1R_D3-like"/>
    <property type="match status" value="1"/>
</dbReference>
<evidence type="ECO:0000256" key="3">
    <source>
        <dbReference type="ARBA" id="ARBA00012654"/>
    </source>
</evidence>
<dbReference type="SMART" id="SM00487">
    <property type="entry name" value="DEXDc"/>
    <property type="match status" value="1"/>
</dbReference>
<evidence type="ECO:0000259" key="11">
    <source>
        <dbReference type="PROSITE" id="PS51192"/>
    </source>
</evidence>
<reference evidence="12" key="1">
    <citation type="submission" date="2019-06" db="EMBL/GenBank/DDBJ databases">
        <title>Methanoculleus strain from Tamsui River, Taipei, Taiwan.</title>
        <authorList>
            <person name="You Y.-T."/>
            <person name="Chen S.-C."/>
            <person name="Lai S.-J."/>
            <person name="Lee Y.-C."/>
            <person name="Lai M.-C."/>
        </authorList>
    </citation>
    <scope>NUCLEOTIDE SEQUENCE</scope>
    <source>
        <strain evidence="12">Afa-1</strain>
    </source>
</reference>
<accession>A0A9E5DD22</accession>
<dbReference type="EMBL" id="VHLL01000007">
    <property type="protein sequence ID" value="MCT8337962.1"/>
    <property type="molecule type" value="Genomic_DNA"/>
</dbReference>
<dbReference type="GO" id="GO:0009035">
    <property type="term" value="F:type I site-specific deoxyribonuclease activity"/>
    <property type="evidence" value="ECO:0007669"/>
    <property type="project" value="UniProtKB-EC"/>
</dbReference>
<evidence type="ECO:0000256" key="7">
    <source>
        <dbReference type="ARBA" id="ARBA00022759"/>
    </source>
</evidence>
<dbReference type="InterPro" id="IPR027417">
    <property type="entry name" value="P-loop_NTPase"/>
</dbReference>
<evidence type="ECO:0000313" key="12">
    <source>
        <dbReference type="EMBL" id="MCT8337962.1"/>
    </source>
</evidence>
<dbReference type="InterPro" id="IPR055180">
    <property type="entry name" value="HsdR_RecA-like_helicase_dom_2"/>
</dbReference>
<dbReference type="Gene3D" id="3.90.1570.50">
    <property type="match status" value="1"/>
</dbReference>
<dbReference type="InterPro" id="IPR040980">
    <property type="entry name" value="SWI2_SNF2"/>
</dbReference>
<evidence type="ECO:0000256" key="2">
    <source>
        <dbReference type="ARBA" id="ARBA00008598"/>
    </source>
</evidence>
<comment type="caution">
    <text evidence="12">The sequence shown here is derived from an EMBL/GenBank/DDBJ whole genome shotgun (WGS) entry which is preliminary data.</text>
</comment>
<dbReference type="InterPro" id="IPR051268">
    <property type="entry name" value="Type-I_R_enzyme_R_subunit"/>
</dbReference>
<organism evidence="12 13">
    <name type="scientific">Methanoculleus formosensis</name>
    <dbReference type="NCBI Taxonomy" id="2590886"/>
    <lineage>
        <taxon>Archaea</taxon>
        <taxon>Methanobacteriati</taxon>
        <taxon>Methanobacteriota</taxon>
        <taxon>Stenosarchaea group</taxon>
        <taxon>Methanomicrobia</taxon>
        <taxon>Methanomicrobiales</taxon>
        <taxon>Methanomicrobiaceae</taxon>
        <taxon>Methanoculleus</taxon>
    </lineage>
</organism>
<dbReference type="PANTHER" id="PTHR30195">
    <property type="entry name" value="TYPE I SITE-SPECIFIC DEOXYRIBONUCLEASE PROTEIN SUBUNIT M AND R"/>
    <property type="match status" value="1"/>
</dbReference>